<accession>A0ABW2XGY2</accession>
<dbReference type="RefSeq" id="WP_131754757.1">
    <property type="nucleotide sequence ID" value="NZ_CAACUY010000001.1"/>
</dbReference>
<evidence type="ECO:0000313" key="4">
    <source>
        <dbReference type="Proteomes" id="UP001597063"/>
    </source>
</evidence>
<organism evidence="3 4">
    <name type="scientific">Actinomadura fibrosa</name>
    <dbReference type="NCBI Taxonomy" id="111802"/>
    <lineage>
        <taxon>Bacteria</taxon>
        <taxon>Bacillati</taxon>
        <taxon>Actinomycetota</taxon>
        <taxon>Actinomycetes</taxon>
        <taxon>Streptosporangiales</taxon>
        <taxon>Thermomonosporaceae</taxon>
        <taxon>Actinomadura</taxon>
    </lineage>
</organism>
<sequence>MGFQDGRAGSQGQIVFPFRGEVYTETSALATAFTANWADAAGQLRNPAGQPAQLLRQFIEARSRERFDPRREDALSELASQDPVNVRLLAVLRYMAPGAEPVYGGGVLGPGELWNLTRHALRGRGRDDEVAHDWVMEIVEHGVLRRFTGAPGGEGLAEIEQRRLDAERRWEHVRHRLTGERPALAGALEDERMLPVQLLNIAVDEARAARRLDRELGAALSGLPVRLPWFERQLRAAGTDPLLLLAALMSLPEARADAERAAEGVRQTWEAQEGREEAVGNAQGGVMPPRTRRGQARPALGSPQQGRVGAMFWAVAGMSVVSLLWWAFLLVLLVSDEQRGSVSLVVGFVCLAEWAAECALAFSMGRRYHPDCALLPRVARLVLAPVEAFRTRGFARAGMLLLFVVLVLSLVTGWLPYLIPGAVGLLHLLWTYLRWVDQDRRRVAYP</sequence>
<comment type="caution">
    <text evidence="3">The sequence shown here is derived from an EMBL/GenBank/DDBJ whole genome shotgun (WGS) entry which is preliminary data.</text>
</comment>
<keyword evidence="2" id="KW-0812">Transmembrane</keyword>
<evidence type="ECO:0000313" key="3">
    <source>
        <dbReference type="EMBL" id="MFD0683741.1"/>
    </source>
</evidence>
<keyword evidence="4" id="KW-1185">Reference proteome</keyword>
<feature type="transmembrane region" description="Helical" evidence="2">
    <location>
        <begin position="393"/>
        <end position="411"/>
    </location>
</feature>
<protein>
    <submittedName>
        <fullName evidence="3">Uncharacterized protein</fullName>
    </submittedName>
</protein>
<dbReference type="Proteomes" id="UP001597063">
    <property type="component" value="Unassembled WGS sequence"/>
</dbReference>
<keyword evidence="2" id="KW-1133">Transmembrane helix</keyword>
<proteinExistence type="predicted"/>
<name>A0ABW2XGY2_9ACTN</name>
<gene>
    <name evidence="3" type="ORF">ACFQZM_04470</name>
</gene>
<dbReference type="EMBL" id="JBHTGP010000003">
    <property type="protein sequence ID" value="MFD0683741.1"/>
    <property type="molecule type" value="Genomic_DNA"/>
</dbReference>
<evidence type="ECO:0000256" key="2">
    <source>
        <dbReference type="SAM" id="Phobius"/>
    </source>
</evidence>
<keyword evidence="2" id="KW-0472">Membrane</keyword>
<feature type="region of interest" description="Disordered" evidence="1">
    <location>
        <begin position="271"/>
        <end position="302"/>
    </location>
</feature>
<reference evidence="4" key="1">
    <citation type="journal article" date="2019" name="Int. J. Syst. Evol. Microbiol.">
        <title>The Global Catalogue of Microorganisms (GCM) 10K type strain sequencing project: providing services to taxonomists for standard genome sequencing and annotation.</title>
        <authorList>
            <consortium name="The Broad Institute Genomics Platform"/>
            <consortium name="The Broad Institute Genome Sequencing Center for Infectious Disease"/>
            <person name="Wu L."/>
            <person name="Ma J."/>
        </authorList>
    </citation>
    <scope>NUCLEOTIDE SEQUENCE [LARGE SCALE GENOMIC DNA]</scope>
    <source>
        <strain evidence="4">JCM 9371</strain>
    </source>
</reference>
<feature type="transmembrane region" description="Helical" evidence="2">
    <location>
        <begin position="310"/>
        <end position="334"/>
    </location>
</feature>
<evidence type="ECO:0000256" key="1">
    <source>
        <dbReference type="SAM" id="MobiDB-lite"/>
    </source>
</evidence>